<feature type="non-terminal residue" evidence="1">
    <location>
        <position position="1"/>
    </location>
</feature>
<protein>
    <submittedName>
        <fullName evidence="1">Uncharacterized protein</fullName>
    </submittedName>
</protein>
<gene>
    <name evidence="1" type="ORF">g.56854</name>
</gene>
<organism evidence="1">
    <name type="scientific">Homalodisca liturata</name>
    <dbReference type="NCBI Taxonomy" id="320908"/>
    <lineage>
        <taxon>Eukaryota</taxon>
        <taxon>Metazoa</taxon>
        <taxon>Ecdysozoa</taxon>
        <taxon>Arthropoda</taxon>
        <taxon>Hexapoda</taxon>
        <taxon>Insecta</taxon>
        <taxon>Pterygota</taxon>
        <taxon>Neoptera</taxon>
        <taxon>Paraneoptera</taxon>
        <taxon>Hemiptera</taxon>
        <taxon>Auchenorrhyncha</taxon>
        <taxon>Membracoidea</taxon>
        <taxon>Cicadellidae</taxon>
        <taxon>Cicadellinae</taxon>
        <taxon>Proconiini</taxon>
        <taxon>Homalodisca</taxon>
    </lineage>
</organism>
<proteinExistence type="predicted"/>
<accession>A0A1B6K0B2</accession>
<reference evidence="1" key="1">
    <citation type="submission" date="2015-11" db="EMBL/GenBank/DDBJ databases">
        <title>De novo transcriptome assembly of four potential Pierce s Disease insect vectors from Arizona vineyards.</title>
        <authorList>
            <person name="Tassone E.E."/>
        </authorList>
    </citation>
    <scope>NUCLEOTIDE SEQUENCE</scope>
</reference>
<dbReference type="AlphaFoldDB" id="A0A1B6K0B2"/>
<evidence type="ECO:0000313" key="1">
    <source>
        <dbReference type="EMBL" id="JAT04885.1"/>
    </source>
</evidence>
<name>A0A1B6K0B2_9HEMI</name>
<sequence>SVEVPTLLEYLFLAKCMTGDEEGAKLTYESLLDEYPLFLPSEDLYEEYKLALGGCKEAALVKAETGRNVGLRFVDKDHETISDPVCCGRVQPQGGLKCHLVHYNRSQLRINPFQLEELYLDPPVVLFHNIISQSEAQIIKDMARPKYRRSKTTNR</sequence>
<feature type="non-terminal residue" evidence="1">
    <location>
        <position position="155"/>
    </location>
</feature>
<dbReference type="EMBL" id="GECU01002822">
    <property type="protein sequence ID" value="JAT04885.1"/>
    <property type="molecule type" value="Transcribed_RNA"/>
</dbReference>